<dbReference type="GO" id="GO:0030126">
    <property type="term" value="C:COPI vesicle coat"/>
    <property type="evidence" value="ECO:0007669"/>
    <property type="project" value="UniProtKB-UniRule"/>
</dbReference>
<dbReference type="InterPro" id="IPR022775">
    <property type="entry name" value="AP_mu_sigma_su"/>
</dbReference>
<keyword evidence="6 12" id="KW-0931">ER-Golgi transport</keyword>
<accession>A0A1E4S891</accession>
<evidence type="ECO:0000313" key="17">
    <source>
        <dbReference type="Proteomes" id="UP000094389"/>
    </source>
</evidence>
<dbReference type="AlphaFoldDB" id="A0A0H5BYM4"/>
<dbReference type="GeneID" id="30991418"/>
<protein>
    <recommendedName>
        <fullName evidence="12">Coatomer subunit zeta</fullName>
    </recommendedName>
</protein>
<evidence type="ECO:0000256" key="10">
    <source>
        <dbReference type="ARBA" id="ARBA00023329"/>
    </source>
</evidence>
<dbReference type="GO" id="GO:0006891">
    <property type="term" value="P:intra-Golgi vesicle-mediated transport"/>
    <property type="evidence" value="ECO:0007669"/>
    <property type="project" value="TreeGrafter"/>
</dbReference>
<keyword evidence="8 12" id="KW-0333">Golgi apparatus</keyword>
<reference evidence="15 17" key="3">
    <citation type="journal article" date="2016" name="Proc. Natl. Acad. Sci. U.S.A.">
        <title>Comparative genomics of biotechnologically important yeasts.</title>
        <authorList>
            <person name="Riley R."/>
            <person name="Haridas S."/>
            <person name="Wolfe K.H."/>
            <person name="Lopes M.R."/>
            <person name="Hittinger C.T."/>
            <person name="Goeker M."/>
            <person name="Salamov A.A."/>
            <person name="Wisecaver J.H."/>
            <person name="Long T.M."/>
            <person name="Calvey C.H."/>
            <person name="Aerts A.L."/>
            <person name="Barry K.W."/>
            <person name="Choi C."/>
            <person name="Clum A."/>
            <person name="Coughlan A.Y."/>
            <person name="Deshpande S."/>
            <person name="Douglass A.P."/>
            <person name="Hanson S.J."/>
            <person name="Klenk H.-P."/>
            <person name="LaButti K.M."/>
            <person name="Lapidus A."/>
            <person name="Lindquist E.A."/>
            <person name="Lipzen A.M."/>
            <person name="Meier-Kolthoff J.P."/>
            <person name="Ohm R.A."/>
            <person name="Otillar R.P."/>
            <person name="Pangilinan J.L."/>
            <person name="Peng Y."/>
            <person name="Rokas A."/>
            <person name="Rosa C.A."/>
            <person name="Scheuner C."/>
            <person name="Sibirny A.A."/>
            <person name="Slot J.C."/>
            <person name="Stielow J.B."/>
            <person name="Sun H."/>
            <person name="Kurtzman C.P."/>
            <person name="Blackwell M."/>
            <person name="Grigoriev I.V."/>
            <person name="Jeffries T.W."/>
        </authorList>
    </citation>
    <scope>NUCLEOTIDE SEQUENCE [LARGE SCALE GENOMIC DNA]</scope>
    <source>
        <strain evidence="17">ATCC 18201 / CBS 1600 / BCRC 20928 / JCM 3617 / NBRC 0987 / NRRL Y-1542</strain>
        <strain evidence="15">NRRL Y-1542</strain>
    </source>
</reference>
<evidence type="ECO:0000313" key="16">
    <source>
        <dbReference type="Proteomes" id="UP000038830"/>
    </source>
</evidence>
<evidence type="ECO:0000313" key="15">
    <source>
        <dbReference type="EMBL" id="ODV75735.1"/>
    </source>
</evidence>
<keyword evidence="17" id="KW-1185">Reference proteome</keyword>
<dbReference type="GO" id="GO:0006886">
    <property type="term" value="P:intracellular protein transport"/>
    <property type="evidence" value="ECO:0007669"/>
    <property type="project" value="TreeGrafter"/>
</dbReference>
<evidence type="ECO:0000256" key="6">
    <source>
        <dbReference type="ARBA" id="ARBA00022892"/>
    </source>
</evidence>
<evidence type="ECO:0000256" key="9">
    <source>
        <dbReference type="ARBA" id="ARBA00023136"/>
    </source>
</evidence>
<evidence type="ECO:0000256" key="12">
    <source>
        <dbReference type="RuleBase" id="RU366053"/>
    </source>
</evidence>
<keyword evidence="4 12" id="KW-0813">Transport</keyword>
<name>A0A0H5BYM4_CYBJN</name>
<dbReference type="Proteomes" id="UP000094389">
    <property type="component" value="Unassembled WGS sequence"/>
</dbReference>
<evidence type="ECO:0000256" key="3">
    <source>
        <dbReference type="ARBA" id="ARBA00011775"/>
    </source>
</evidence>
<dbReference type="STRING" id="983966.A0A0H5BYM4"/>
<dbReference type="Proteomes" id="UP000038830">
    <property type="component" value="Unassembled WGS sequence"/>
</dbReference>
<evidence type="ECO:0000259" key="13">
    <source>
        <dbReference type="Pfam" id="PF01217"/>
    </source>
</evidence>
<evidence type="ECO:0000256" key="1">
    <source>
        <dbReference type="ARBA" id="ARBA00004255"/>
    </source>
</evidence>
<comment type="subcellular location">
    <subcellularLocation>
        <location evidence="12">Cytoplasm</location>
    </subcellularLocation>
    <subcellularLocation>
        <location evidence="1 12">Golgi apparatus membrane</location>
        <topology evidence="1 12">Peripheral membrane protein</topology>
        <orientation evidence="1 12">Cytoplasmic side</orientation>
    </subcellularLocation>
    <subcellularLocation>
        <location evidence="12">Cytoplasmic vesicle</location>
        <location evidence="12">COPI-coated vesicle membrane</location>
        <topology evidence="12">Peripheral membrane protein</topology>
        <orientation evidence="12">Cytoplasmic side</orientation>
    </subcellularLocation>
</comment>
<dbReference type="GO" id="GO:0006890">
    <property type="term" value="P:retrograde vesicle-mediated transport, Golgi to endoplasmic reticulum"/>
    <property type="evidence" value="ECO:0007669"/>
    <property type="project" value="UniProtKB-UniRule"/>
</dbReference>
<keyword evidence="9 12" id="KW-0472">Membrane</keyword>
<accession>A0A0H5BYM4</accession>
<evidence type="ECO:0000256" key="2">
    <source>
        <dbReference type="ARBA" id="ARBA00006972"/>
    </source>
</evidence>
<feature type="domain" description="AP complex mu/sigma subunit" evidence="13">
    <location>
        <begin position="10"/>
        <end position="158"/>
    </location>
</feature>
<dbReference type="InterPro" id="IPR039652">
    <property type="entry name" value="Coatomer_zeta"/>
</dbReference>
<evidence type="ECO:0000256" key="5">
    <source>
        <dbReference type="ARBA" id="ARBA00022490"/>
    </source>
</evidence>
<evidence type="ECO:0000256" key="7">
    <source>
        <dbReference type="ARBA" id="ARBA00022927"/>
    </source>
</evidence>
<comment type="similarity">
    <text evidence="2 12">Belongs to the adaptor complexes small subunit family.</text>
</comment>
<evidence type="ECO:0000256" key="8">
    <source>
        <dbReference type="ARBA" id="ARBA00023034"/>
    </source>
</evidence>
<keyword evidence="7 12" id="KW-0653">Protein transport</keyword>
<dbReference type="OrthoDB" id="10249988at2759"/>
<dbReference type="PANTHER" id="PTHR11043">
    <property type="entry name" value="ZETA-COAT PROTEIN"/>
    <property type="match status" value="1"/>
</dbReference>
<keyword evidence="10 12" id="KW-0968">Cytoplasmic vesicle</keyword>
<dbReference type="PANTHER" id="PTHR11043:SF0">
    <property type="entry name" value="COATOMER SUBUNIT ZETA"/>
    <property type="match status" value="1"/>
</dbReference>
<dbReference type="GO" id="GO:0000139">
    <property type="term" value="C:Golgi membrane"/>
    <property type="evidence" value="ECO:0007669"/>
    <property type="project" value="UniProtKB-SubCell"/>
</dbReference>
<gene>
    <name evidence="14" type="primary">RET3</name>
    <name evidence="14" type="ORF">BN1211_0330</name>
    <name evidence="15" type="ORF">CYBJADRAFT_181953</name>
</gene>
<dbReference type="RefSeq" id="XP_020072774.1">
    <property type="nucleotide sequence ID" value="XM_020217022.1"/>
</dbReference>
<comment type="function">
    <text evidence="11">The coatomer is a cytosolic protein complex that binds to dilysine motifs and reversibly associates with Golgi non-clathrin-coated vesicles, which further mediate biosynthetic protein transport from the ER, via the Golgi up to the trans Golgi network. Coatomer complex is required for budding from Golgi membranes, and is essential for the retrograde Golgi-to-ER transport of dilysine-tagged proteins. The zeta subunit may be involved in regulating the coat assembly and, hence, the rate of biosynthetic protein transport due to its association-dissociation properties with the coatomer complex.</text>
</comment>
<dbReference type="InterPro" id="IPR011012">
    <property type="entry name" value="Longin-like_dom_sf"/>
</dbReference>
<reference evidence="14" key="1">
    <citation type="submission" date="2014-12" db="EMBL/GenBank/DDBJ databases">
        <authorList>
            <person name="Jaenicke S."/>
        </authorList>
    </citation>
    <scope>NUCLEOTIDE SEQUENCE [LARGE SCALE GENOMIC DNA]</scope>
    <source>
        <strain evidence="14">CBS1600</strain>
    </source>
</reference>
<dbReference type="OMA" id="NELMLHS"/>
<evidence type="ECO:0000256" key="11">
    <source>
        <dbReference type="ARBA" id="ARBA00045555"/>
    </source>
</evidence>
<dbReference type="EMBL" id="KV453925">
    <property type="protein sequence ID" value="ODV75735.1"/>
    <property type="molecule type" value="Genomic_DNA"/>
</dbReference>
<proteinExistence type="inferred from homology"/>
<evidence type="ECO:0000313" key="14">
    <source>
        <dbReference type="EMBL" id="CEP20456.1"/>
    </source>
</evidence>
<dbReference type="Gene3D" id="3.30.450.60">
    <property type="match status" value="1"/>
</dbReference>
<dbReference type="EMBL" id="CDQK01000001">
    <property type="protein sequence ID" value="CEP20456.1"/>
    <property type="molecule type" value="Genomic_DNA"/>
</dbReference>
<comment type="subunit">
    <text evidence="3 12">Oligomeric complex that consists of at least the alpha, beta, beta', gamma, delta, epsilon and zeta subunits.</text>
</comment>
<evidence type="ECO:0000256" key="4">
    <source>
        <dbReference type="ARBA" id="ARBA00022448"/>
    </source>
</evidence>
<reference evidence="16" key="2">
    <citation type="journal article" date="2015" name="J. Biotechnol.">
        <title>The structure of the Cyberlindnera jadinii genome and its relation to Candida utilis analyzed by the occurrence of single nucleotide polymorphisms.</title>
        <authorList>
            <person name="Rupp O."/>
            <person name="Brinkrolf K."/>
            <person name="Buerth C."/>
            <person name="Kunigo M."/>
            <person name="Schneider J."/>
            <person name="Jaenicke S."/>
            <person name="Goesmann A."/>
            <person name="Puehler A."/>
            <person name="Jaeger K.-E."/>
            <person name="Ernst J.F."/>
        </authorList>
    </citation>
    <scope>NUCLEOTIDE SEQUENCE [LARGE SCALE GENOMIC DNA]</scope>
    <source>
        <strain evidence="16">ATCC 18201 / CBS 1600 / BCRC 20928 / JCM 3617 / NBRC 0987 / NRRL Y-1542</strain>
    </source>
</reference>
<sequence>MSANLGLYSVKALLILDNEGERLYTNYYTPPKEQKGDEENDGPLSTLKKQQAFEKALFAKTFKQHGDIILFESHIVVYKEVADIVIYVVGGLSENEVALSSVVDGFKEALDKILNYQVDKKAVQENYDKVCIAVDETVDDGIILETEPSIIAARVSNTPKNEPSLKNIDLSEKGFMNAFQFAKGKLAERLQQGL</sequence>
<dbReference type="FunFam" id="3.30.450.60:FF:000013">
    <property type="entry name" value="Coatomer subunit zeta"/>
    <property type="match status" value="1"/>
</dbReference>
<keyword evidence="5 12" id="KW-0963">Cytoplasm</keyword>
<organism evidence="14 16">
    <name type="scientific">Cyberlindnera jadinii (strain ATCC 18201 / CBS 1600 / BCRC 20928 / JCM 3617 / NBRC 0987 / NRRL Y-1542)</name>
    <name type="common">Torula yeast</name>
    <name type="synonym">Candida utilis</name>
    <dbReference type="NCBI Taxonomy" id="983966"/>
    <lineage>
        <taxon>Eukaryota</taxon>
        <taxon>Fungi</taxon>
        <taxon>Dikarya</taxon>
        <taxon>Ascomycota</taxon>
        <taxon>Saccharomycotina</taxon>
        <taxon>Saccharomycetes</taxon>
        <taxon>Phaffomycetales</taxon>
        <taxon>Phaffomycetaceae</taxon>
        <taxon>Cyberlindnera</taxon>
    </lineage>
</organism>
<dbReference type="Pfam" id="PF01217">
    <property type="entry name" value="Clat_adaptor_s"/>
    <property type="match status" value="1"/>
</dbReference>
<dbReference type="SUPFAM" id="SSF64356">
    <property type="entry name" value="SNARE-like"/>
    <property type="match status" value="1"/>
</dbReference>